<sequence length="689" mass="76150">MWGLFYASAFMAALFLYLPGYLFLRALRIARLISVVCAPLVTISSYGVMSIAYAKAGVFCSWSTLFVPVLTVCGALCVIGCIAGRKRGEVLRSSRSAVAVKRDWLCLGLYVTLGVVVARFLLVGNLESPDSYVQDFDNIHHLGVTFGYVESGNWSPFNATLYAMADDAVINPLPDSSFYPAAWNWLAALLVSSLQISVPLAENAVNFMLVSIVLPSSMFLLMRRIFYKTPGIVPYGSVLVLGFSAFPWGFFTFGPLYPNMLAFCMLPSVAYCFMSLFSEGSDRRSRVASVGVFCLGLISFVFAQPNAAFTMGVFLIPFCVYRVALAVDGLSLPQSRQVRVKIGLCALSLALIAAIWYAFYSAPFMQGVVTHSWPAFTTKPQALVDVLTLAFREQGTQVALALLVIVGVLYTIKERRYLWLSCSYAMMVVMYIVDVTSDAPIKYLLTGFWYTDSCRIAASAALFAVPLAAIGLWLASSALKSVLLKVSGMRDKSVSRIAPCVIAGMFFFINMYPNFTITGFASVNTGIGAMSSSLASKNSTQHPRVYDLAEMSFVQEVRSLIPEGSLIINEPDDGSVFAYGTQDLNTYYRYLRVYGEENETRQSKLIRTRLYRIASDEQVRAAVESIGAEYVLVLDQGESKEDRPRLFTYENGKNWLGIELIRDDTPGFEKVLGRGDMRLYRITRCEDVA</sequence>
<feature type="transmembrane region" description="Helical" evidence="1">
    <location>
        <begin position="286"/>
        <end position="303"/>
    </location>
</feature>
<dbReference type="InterPro" id="IPR046671">
    <property type="entry name" value="DUF6541"/>
</dbReference>
<evidence type="ECO:0000313" key="3">
    <source>
        <dbReference type="EMBL" id="RNM42457.1"/>
    </source>
</evidence>
<organism evidence="3 5">
    <name type="scientific">Eggerthella sinensis</name>
    <dbReference type="NCBI Taxonomy" id="242230"/>
    <lineage>
        <taxon>Bacteria</taxon>
        <taxon>Bacillati</taxon>
        <taxon>Actinomycetota</taxon>
        <taxon>Coriobacteriia</taxon>
        <taxon>Eggerthellales</taxon>
        <taxon>Eggerthellaceae</taxon>
        <taxon>Eggerthella</taxon>
    </lineage>
</organism>
<feature type="transmembrane region" description="Helical" evidence="1">
    <location>
        <begin position="309"/>
        <end position="330"/>
    </location>
</feature>
<feature type="transmembrane region" description="Helical" evidence="1">
    <location>
        <begin position="456"/>
        <end position="476"/>
    </location>
</feature>
<dbReference type="EMBL" id="PPTT01000005">
    <property type="protein sequence ID" value="RDB70478.1"/>
    <property type="molecule type" value="Genomic_DNA"/>
</dbReference>
<dbReference type="EMBL" id="QICC01000012">
    <property type="protein sequence ID" value="RNM42457.1"/>
    <property type="molecule type" value="Genomic_DNA"/>
</dbReference>
<comment type="caution">
    <text evidence="3">The sequence shown here is derived from an EMBL/GenBank/DDBJ whole genome shotgun (WGS) entry which is preliminary data.</text>
</comment>
<evidence type="ECO:0000256" key="1">
    <source>
        <dbReference type="SAM" id="Phobius"/>
    </source>
</evidence>
<dbReference type="Pfam" id="PF20176">
    <property type="entry name" value="DUF6541"/>
    <property type="match status" value="1"/>
</dbReference>
<feature type="transmembrane region" description="Helical" evidence="1">
    <location>
        <begin position="497"/>
        <end position="515"/>
    </location>
</feature>
<dbReference type="Proteomes" id="UP000270112">
    <property type="component" value="Unassembled WGS sequence"/>
</dbReference>
<keyword evidence="1" id="KW-0812">Transmembrane</keyword>
<feature type="transmembrane region" description="Helical" evidence="1">
    <location>
        <begin position="233"/>
        <end position="250"/>
    </location>
</feature>
<name>A0A3N0IZW4_9ACTN</name>
<gene>
    <name evidence="2" type="ORF">C1876_04420</name>
    <name evidence="3" type="ORF">DMP09_04815</name>
</gene>
<keyword evidence="4" id="KW-1185">Reference proteome</keyword>
<evidence type="ECO:0000313" key="2">
    <source>
        <dbReference type="EMBL" id="RDB70478.1"/>
    </source>
</evidence>
<feature type="transmembrane region" description="Helical" evidence="1">
    <location>
        <begin position="256"/>
        <end position="274"/>
    </location>
</feature>
<reference evidence="5" key="2">
    <citation type="submission" date="2018-05" db="EMBL/GenBank/DDBJ databases">
        <title>Genome Sequencing of selected type strains of the family Eggerthellaceae.</title>
        <authorList>
            <person name="Danylec N."/>
            <person name="Stoll D.A."/>
            <person name="Doetsch A."/>
            <person name="Huch M."/>
        </authorList>
    </citation>
    <scope>NUCLEOTIDE SEQUENCE [LARGE SCALE GENOMIC DNA]</scope>
    <source>
        <strain evidence="5">DSM 16107</strain>
    </source>
</reference>
<feature type="transmembrane region" description="Helical" evidence="1">
    <location>
        <begin position="31"/>
        <end position="53"/>
    </location>
</feature>
<keyword evidence="1" id="KW-1133">Transmembrane helix</keyword>
<feature type="transmembrane region" description="Helical" evidence="1">
    <location>
        <begin position="65"/>
        <end position="83"/>
    </location>
</feature>
<feature type="transmembrane region" description="Helical" evidence="1">
    <location>
        <begin position="204"/>
        <end position="221"/>
    </location>
</feature>
<feature type="transmembrane region" description="Helical" evidence="1">
    <location>
        <begin position="417"/>
        <end position="436"/>
    </location>
</feature>
<feature type="transmembrane region" description="Helical" evidence="1">
    <location>
        <begin position="6"/>
        <end position="24"/>
    </location>
</feature>
<dbReference type="Proteomes" id="UP000253817">
    <property type="component" value="Unassembled WGS sequence"/>
</dbReference>
<keyword evidence="1" id="KW-0472">Membrane</keyword>
<dbReference type="AlphaFoldDB" id="A0A3N0IZW4"/>
<evidence type="ECO:0000313" key="5">
    <source>
        <dbReference type="Proteomes" id="UP000270112"/>
    </source>
</evidence>
<evidence type="ECO:0000313" key="4">
    <source>
        <dbReference type="Proteomes" id="UP000253817"/>
    </source>
</evidence>
<accession>A0A3N0IZW4</accession>
<feature type="transmembrane region" description="Helical" evidence="1">
    <location>
        <begin position="104"/>
        <end position="122"/>
    </location>
</feature>
<reference evidence="3" key="3">
    <citation type="journal article" date="2019" name="Microbiol. Resour. Announc.">
        <title>Draft Genome Sequences of Type Strains of Gordonibacter faecihominis, Paraeggerthella hongkongensis, Parvibacter caecicola,Slackia equolifaciens, Slackia faecicanis, and Slackia isoflavoniconvertens.</title>
        <authorList>
            <person name="Danylec N."/>
            <person name="Stoll D.A."/>
            <person name="Dotsch A."/>
            <person name="Huch M."/>
        </authorList>
    </citation>
    <scope>NUCLEOTIDE SEQUENCE</scope>
    <source>
        <strain evidence="3">DSM 16107</strain>
    </source>
</reference>
<protein>
    <submittedName>
        <fullName evidence="3">Uncharacterized protein</fullName>
    </submittedName>
</protein>
<proteinExistence type="predicted"/>
<dbReference type="RefSeq" id="WP_114545506.1">
    <property type="nucleotide sequence ID" value="NZ_PPTT01000005.1"/>
</dbReference>
<feature type="transmembrane region" description="Helical" evidence="1">
    <location>
        <begin position="342"/>
        <end position="360"/>
    </location>
</feature>
<reference evidence="2 4" key="1">
    <citation type="journal article" date="2018" name="Elife">
        <title>Discovery and characterization of a prevalent human gut bacterial enzyme sufficient for the inactivation of a family of plant toxins.</title>
        <authorList>
            <person name="Koppel N."/>
            <person name="Bisanz J.E."/>
            <person name="Pandelia M.E."/>
            <person name="Turnbaugh P.J."/>
            <person name="Balskus E.P."/>
        </authorList>
    </citation>
    <scope>NUCLEOTIDE SEQUENCE [LARGE SCALE GENOMIC DNA]</scope>
    <source>
        <strain evidence="2 4">DSM 16107</strain>
    </source>
</reference>
<dbReference type="OrthoDB" id="3169698at2"/>
<feature type="transmembrane region" description="Helical" evidence="1">
    <location>
        <begin position="395"/>
        <end position="412"/>
    </location>
</feature>